<proteinExistence type="inferred from homology"/>
<evidence type="ECO:0000256" key="2">
    <source>
        <dbReference type="ARBA" id="ARBA00005254"/>
    </source>
</evidence>
<comment type="caution">
    <text evidence="8">The sequence shown here is derived from an EMBL/GenBank/DDBJ whole genome shotgun (WGS) entry which is preliminary data.</text>
</comment>
<dbReference type="InterPro" id="IPR029045">
    <property type="entry name" value="ClpP/crotonase-like_dom_sf"/>
</dbReference>
<dbReference type="SUPFAM" id="SSF52096">
    <property type="entry name" value="ClpP/crotonase"/>
    <property type="match status" value="1"/>
</dbReference>
<comment type="similarity">
    <text evidence="2 6">Belongs to the enoyl-CoA hydratase/isomerase family.</text>
</comment>
<evidence type="ECO:0000256" key="3">
    <source>
        <dbReference type="ARBA" id="ARBA00022832"/>
    </source>
</evidence>
<dbReference type="PANTHER" id="PTHR43149">
    <property type="entry name" value="ENOYL-COA HYDRATASE"/>
    <property type="match status" value="1"/>
</dbReference>
<dbReference type="AlphaFoldDB" id="A0A8J3AAN1"/>
<evidence type="ECO:0000256" key="7">
    <source>
        <dbReference type="SAM" id="MobiDB-lite"/>
    </source>
</evidence>
<evidence type="ECO:0000256" key="6">
    <source>
        <dbReference type="RuleBase" id="RU003707"/>
    </source>
</evidence>
<feature type="region of interest" description="Disordered" evidence="7">
    <location>
        <begin position="276"/>
        <end position="296"/>
    </location>
</feature>
<evidence type="ECO:0000313" key="8">
    <source>
        <dbReference type="EMBL" id="GGI01149.1"/>
    </source>
</evidence>
<keyword evidence="3" id="KW-0276">Fatty acid metabolism</keyword>
<dbReference type="NCBIfam" id="NF004794">
    <property type="entry name" value="PRK06142.1"/>
    <property type="match status" value="1"/>
</dbReference>
<dbReference type="PROSITE" id="PS00166">
    <property type="entry name" value="ENOYL_COA_HYDRATASE"/>
    <property type="match status" value="1"/>
</dbReference>
<dbReference type="InterPro" id="IPR018376">
    <property type="entry name" value="Enoyl-CoA_hyd/isom_CS"/>
</dbReference>
<dbReference type="FunFam" id="1.10.12.10:FF:000004">
    <property type="entry name" value="Delta3,5-delta2,4-dienoyl-CoA isomerase"/>
    <property type="match status" value="1"/>
</dbReference>
<keyword evidence="4" id="KW-0443">Lipid metabolism</keyword>
<dbReference type="InterPro" id="IPR014748">
    <property type="entry name" value="Enoyl-CoA_hydra_C"/>
</dbReference>
<dbReference type="UniPathway" id="UPA00659"/>
<dbReference type="InterPro" id="IPR001753">
    <property type="entry name" value="Enoyl-CoA_hydra/iso"/>
</dbReference>
<dbReference type="EMBL" id="BMGZ01000004">
    <property type="protein sequence ID" value="GGI01149.1"/>
    <property type="molecule type" value="Genomic_DNA"/>
</dbReference>
<keyword evidence="5" id="KW-0413">Isomerase</keyword>
<dbReference type="Gene3D" id="3.90.226.10">
    <property type="entry name" value="2-enoyl-CoA Hydratase, Chain A, domain 1"/>
    <property type="match status" value="1"/>
</dbReference>
<dbReference type="GO" id="GO:0006635">
    <property type="term" value="P:fatty acid beta-oxidation"/>
    <property type="evidence" value="ECO:0007669"/>
    <property type="project" value="UniProtKB-UniPathway"/>
</dbReference>
<dbReference type="InterPro" id="IPR045002">
    <property type="entry name" value="Ech1-like"/>
</dbReference>
<dbReference type="GO" id="GO:0016853">
    <property type="term" value="F:isomerase activity"/>
    <property type="evidence" value="ECO:0007669"/>
    <property type="project" value="UniProtKB-KW"/>
</dbReference>
<evidence type="ECO:0000313" key="9">
    <source>
        <dbReference type="Proteomes" id="UP000621856"/>
    </source>
</evidence>
<evidence type="ECO:0000256" key="1">
    <source>
        <dbReference type="ARBA" id="ARBA00005005"/>
    </source>
</evidence>
<dbReference type="CDD" id="cd06558">
    <property type="entry name" value="crotonase-like"/>
    <property type="match status" value="1"/>
</dbReference>
<sequence length="296" mass="32533">METRMSETRDWQCFEIATDDHGIAHITLNRPEKRNAMIRAFWDELPEAIRMLDKSGEVRVIVISSTGPHFTAGIDLTGFADMTGNLGAGESDIHREANRGLDFYAMAKRMQDAFTALESARVPVVAAIQGGCIGGGVDMVSACDMRFCTEDAYFTVYEINIGMTADVGTFPRLLNLLPEGIVRELSYTGRKMGAEEAARYGLANKVYTDHAAMMDGVMEMAREIATKAPMAVHGIKNIITHARDHKTAETLDYIALWNASMLKQSEVMTAMMAKQSGEPGKFAPLPPLKKVSGEEE</sequence>
<protein>
    <submittedName>
        <fullName evidence="8">Enoyl-CoA hydratase</fullName>
    </submittedName>
</protein>
<organism evidence="8 9">
    <name type="scientific">Aquisalinus luteolus</name>
    <dbReference type="NCBI Taxonomy" id="1566827"/>
    <lineage>
        <taxon>Bacteria</taxon>
        <taxon>Pseudomonadati</taxon>
        <taxon>Pseudomonadota</taxon>
        <taxon>Alphaproteobacteria</taxon>
        <taxon>Parvularculales</taxon>
        <taxon>Parvularculaceae</taxon>
        <taxon>Aquisalinus</taxon>
    </lineage>
</organism>
<dbReference type="Gene3D" id="1.10.12.10">
    <property type="entry name" value="Lyase 2-enoyl-coa Hydratase, Chain A, domain 2"/>
    <property type="match status" value="1"/>
</dbReference>
<accession>A0A8J3AAN1</accession>
<name>A0A8J3AAN1_9PROT</name>
<evidence type="ECO:0000256" key="5">
    <source>
        <dbReference type="ARBA" id="ARBA00023235"/>
    </source>
</evidence>
<evidence type="ECO:0000256" key="4">
    <source>
        <dbReference type="ARBA" id="ARBA00023098"/>
    </source>
</evidence>
<reference evidence="8" key="2">
    <citation type="submission" date="2020-09" db="EMBL/GenBank/DDBJ databases">
        <authorList>
            <person name="Sun Q."/>
            <person name="Zhou Y."/>
        </authorList>
    </citation>
    <scope>NUCLEOTIDE SEQUENCE</scope>
    <source>
        <strain evidence="8">CGMCC 1.14984</strain>
    </source>
</reference>
<comment type="pathway">
    <text evidence="1">Lipid metabolism; fatty acid beta-oxidation.</text>
</comment>
<reference evidence="8" key="1">
    <citation type="journal article" date="2014" name="Int. J. Syst. Evol. Microbiol.">
        <title>Complete genome sequence of Corynebacterium casei LMG S-19264T (=DSM 44701T), isolated from a smear-ripened cheese.</title>
        <authorList>
            <consortium name="US DOE Joint Genome Institute (JGI-PGF)"/>
            <person name="Walter F."/>
            <person name="Albersmeier A."/>
            <person name="Kalinowski J."/>
            <person name="Ruckert C."/>
        </authorList>
    </citation>
    <scope>NUCLEOTIDE SEQUENCE</scope>
    <source>
        <strain evidence="8">CGMCC 1.14984</strain>
    </source>
</reference>
<dbReference type="Pfam" id="PF00378">
    <property type="entry name" value="ECH_1"/>
    <property type="match status" value="1"/>
</dbReference>
<gene>
    <name evidence="8" type="ORF">GCM10011355_31110</name>
</gene>
<dbReference type="Proteomes" id="UP000621856">
    <property type="component" value="Unassembled WGS sequence"/>
</dbReference>